<evidence type="ECO:0000256" key="11">
    <source>
        <dbReference type="ARBA" id="ARBA00023306"/>
    </source>
</evidence>
<keyword evidence="10 14" id="KW-0573">Peptidoglycan synthesis</keyword>
<name>A0A2H0YR25_9BACT</name>
<dbReference type="Gene3D" id="3.40.50.720">
    <property type="entry name" value="NAD(P)-binding Rossmann-like Domain"/>
    <property type="match status" value="1"/>
</dbReference>
<feature type="domain" description="Mur ligase C-terminal" evidence="16">
    <location>
        <begin position="312"/>
        <end position="440"/>
    </location>
</feature>
<evidence type="ECO:0000256" key="2">
    <source>
        <dbReference type="ARBA" id="ARBA00004752"/>
    </source>
</evidence>
<evidence type="ECO:0000256" key="9">
    <source>
        <dbReference type="ARBA" id="ARBA00022960"/>
    </source>
</evidence>
<keyword evidence="9 14" id="KW-0133">Cell shape</keyword>
<feature type="domain" description="Mur ligase central" evidence="17">
    <location>
        <begin position="113"/>
        <end position="290"/>
    </location>
</feature>
<evidence type="ECO:0000259" key="17">
    <source>
        <dbReference type="Pfam" id="PF08245"/>
    </source>
</evidence>
<comment type="caution">
    <text evidence="18">The sequence shown here is derived from an EMBL/GenBank/DDBJ whole genome shotgun (WGS) entry which is preliminary data.</text>
</comment>
<keyword evidence="8 14" id="KW-0067">ATP-binding</keyword>
<dbReference type="NCBIfam" id="TIGR01082">
    <property type="entry name" value="murC"/>
    <property type="match status" value="1"/>
</dbReference>
<dbReference type="GO" id="GO:0009252">
    <property type="term" value="P:peptidoglycan biosynthetic process"/>
    <property type="evidence" value="ECO:0007669"/>
    <property type="project" value="UniProtKB-UniRule"/>
</dbReference>
<gene>
    <name evidence="14 18" type="primary">murC</name>
    <name evidence="18" type="ORF">COT26_00540</name>
</gene>
<dbReference type="AlphaFoldDB" id="A0A2H0YR25"/>
<evidence type="ECO:0000256" key="13">
    <source>
        <dbReference type="ARBA" id="ARBA00047833"/>
    </source>
</evidence>
<evidence type="ECO:0000256" key="6">
    <source>
        <dbReference type="ARBA" id="ARBA00022618"/>
    </source>
</evidence>
<dbReference type="InterPro" id="IPR005758">
    <property type="entry name" value="UDP-N-AcMur_Ala_ligase_MurC"/>
</dbReference>
<reference evidence="19" key="1">
    <citation type="submission" date="2017-09" db="EMBL/GenBank/DDBJ databases">
        <title>Depth-based differentiation of microbial function through sediment-hosted aquifers and enrichment of novel symbionts in the deep terrestrial subsurface.</title>
        <authorList>
            <person name="Probst A.J."/>
            <person name="Ladd B."/>
            <person name="Jarett J.K."/>
            <person name="Geller-Mcgrath D.E."/>
            <person name="Sieber C.M.K."/>
            <person name="Emerson J.B."/>
            <person name="Anantharaman K."/>
            <person name="Thomas B.C."/>
            <person name="Malmstrom R."/>
            <person name="Stieglmeier M."/>
            <person name="Klingl A."/>
            <person name="Woyke T."/>
            <person name="Ryan C.M."/>
            <person name="Banfield J.F."/>
        </authorList>
    </citation>
    <scope>NUCLEOTIDE SEQUENCE [LARGE SCALE GENOMIC DNA]</scope>
</reference>
<dbReference type="GO" id="GO:0051301">
    <property type="term" value="P:cell division"/>
    <property type="evidence" value="ECO:0007669"/>
    <property type="project" value="UniProtKB-KW"/>
</dbReference>
<dbReference type="GO" id="GO:0005737">
    <property type="term" value="C:cytoplasm"/>
    <property type="evidence" value="ECO:0007669"/>
    <property type="project" value="UniProtKB-SubCell"/>
</dbReference>
<comment type="function">
    <text evidence="14">Cell wall formation.</text>
</comment>
<keyword evidence="7 14" id="KW-0547">Nucleotide-binding</keyword>
<sequence length="457" mass="50314">MTLLSAKKIHFIGVSGIGTSAIAKWALENHKQVSGSDLTLQPTSKWLIENGANISIGEHKEVNLPSDSDLVIYSNAIPETNPELLQAKKLKIPAVSYPQSIGELMVGKKGIAIAGTHGKSTTTAILAQILIEAKKDPTVIVGTRLGIFGNTNERVGKGEDLLVEADEYKRAFLDYRPTVAAILNIELDHVDVYKDEASILEAFKKFAGKLPISGSLILNAQDKNFSDIKKSTQAEVLSFGFENTDIMAFEVNTGKEGVNFKVKGLYNGTIETKIFGQHNVLNILAALAIAYVMKIDFQIAKAAVEKFPGSWRRFEKKGEWQDATVIDDYAHHPTELKATLLAARQAYPGKRVVCVFQPHQKIRTKQFFKEFVETLKLADLNIIPEIYQVAGREENIKISSKEIVEKLGNGVYYAKDVADSVEIAKKIIKPGDVILTVGAGDITNFYQLAKKIKPLVF</sequence>
<proteinExistence type="inferred from homology"/>
<dbReference type="PANTHER" id="PTHR43445:SF3">
    <property type="entry name" value="UDP-N-ACETYLMURAMATE--L-ALANINE LIGASE"/>
    <property type="match status" value="1"/>
</dbReference>
<dbReference type="GO" id="GO:0005524">
    <property type="term" value="F:ATP binding"/>
    <property type="evidence" value="ECO:0007669"/>
    <property type="project" value="UniProtKB-UniRule"/>
</dbReference>
<dbReference type="GO" id="GO:0071555">
    <property type="term" value="P:cell wall organization"/>
    <property type="evidence" value="ECO:0007669"/>
    <property type="project" value="UniProtKB-KW"/>
</dbReference>
<feature type="binding site" evidence="14">
    <location>
        <begin position="115"/>
        <end position="121"/>
    </location>
    <ligand>
        <name>ATP</name>
        <dbReference type="ChEBI" id="CHEBI:30616"/>
    </ligand>
</feature>
<keyword evidence="11 14" id="KW-0131">Cell cycle</keyword>
<keyword evidence="6 14" id="KW-0132">Cell division</keyword>
<feature type="domain" description="Mur ligase N-terminal catalytic" evidence="15">
    <location>
        <begin position="8"/>
        <end position="107"/>
    </location>
</feature>
<dbReference type="InterPro" id="IPR036565">
    <property type="entry name" value="Mur-like_cat_sf"/>
</dbReference>
<evidence type="ECO:0000259" key="15">
    <source>
        <dbReference type="Pfam" id="PF01225"/>
    </source>
</evidence>
<dbReference type="InterPro" id="IPR013221">
    <property type="entry name" value="Mur_ligase_cen"/>
</dbReference>
<dbReference type="EMBL" id="PEXW01000013">
    <property type="protein sequence ID" value="PIS40951.1"/>
    <property type="molecule type" value="Genomic_DNA"/>
</dbReference>
<dbReference type="InterPro" id="IPR000713">
    <property type="entry name" value="Mur_ligase_N"/>
</dbReference>
<evidence type="ECO:0000256" key="12">
    <source>
        <dbReference type="ARBA" id="ARBA00023316"/>
    </source>
</evidence>
<evidence type="ECO:0000256" key="5">
    <source>
        <dbReference type="ARBA" id="ARBA00022598"/>
    </source>
</evidence>
<evidence type="ECO:0000256" key="14">
    <source>
        <dbReference type="HAMAP-Rule" id="MF_00046"/>
    </source>
</evidence>
<protein>
    <recommendedName>
        <fullName evidence="3 14">UDP-N-acetylmuramate--L-alanine ligase</fullName>
        <ecNumber evidence="3 14">6.3.2.8</ecNumber>
    </recommendedName>
    <alternativeName>
        <fullName evidence="14">UDP-N-acetylmuramoyl-L-alanine synthetase</fullName>
    </alternativeName>
</protein>
<evidence type="ECO:0000313" key="19">
    <source>
        <dbReference type="Proteomes" id="UP000236845"/>
    </source>
</evidence>
<dbReference type="EC" id="6.3.2.8" evidence="3 14"/>
<keyword evidence="5 14" id="KW-0436">Ligase</keyword>
<dbReference type="Gene3D" id="3.90.190.20">
    <property type="entry name" value="Mur ligase, C-terminal domain"/>
    <property type="match status" value="1"/>
</dbReference>
<comment type="catalytic activity">
    <reaction evidence="13 14">
        <text>UDP-N-acetyl-alpha-D-muramate + L-alanine + ATP = UDP-N-acetyl-alpha-D-muramoyl-L-alanine + ADP + phosphate + H(+)</text>
        <dbReference type="Rhea" id="RHEA:23372"/>
        <dbReference type="ChEBI" id="CHEBI:15378"/>
        <dbReference type="ChEBI" id="CHEBI:30616"/>
        <dbReference type="ChEBI" id="CHEBI:43474"/>
        <dbReference type="ChEBI" id="CHEBI:57972"/>
        <dbReference type="ChEBI" id="CHEBI:70757"/>
        <dbReference type="ChEBI" id="CHEBI:83898"/>
        <dbReference type="ChEBI" id="CHEBI:456216"/>
        <dbReference type="EC" id="6.3.2.8"/>
    </reaction>
</comment>
<dbReference type="InterPro" id="IPR050061">
    <property type="entry name" value="MurCDEF_pg_biosynth"/>
</dbReference>
<evidence type="ECO:0000313" key="18">
    <source>
        <dbReference type="EMBL" id="PIS40951.1"/>
    </source>
</evidence>
<dbReference type="InterPro" id="IPR036615">
    <property type="entry name" value="Mur_ligase_C_dom_sf"/>
</dbReference>
<accession>A0A2H0YR25</accession>
<dbReference type="Gene3D" id="3.40.1190.10">
    <property type="entry name" value="Mur-like, catalytic domain"/>
    <property type="match status" value="1"/>
</dbReference>
<dbReference type="InterPro" id="IPR004101">
    <property type="entry name" value="Mur_ligase_C"/>
</dbReference>
<dbReference type="SUPFAM" id="SSF53244">
    <property type="entry name" value="MurD-like peptide ligases, peptide-binding domain"/>
    <property type="match status" value="1"/>
</dbReference>
<dbReference type="GO" id="GO:0008360">
    <property type="term" value="P:regulation of cell shape"/>
    <property type="evidence" value="ECO:0007669"/>
    <property type="project" value="UniProtKB-KW"/>
</dbReference>
<dbReference type="Pfam" id="PF01225">
    <property type="entry name" value="Mur_ligase"/>
    <property type="match status" value="1"/>
</dbReference>
<keyword evidence="4 14" id="KW-0963">Cytoplasm</keyword>
<dbReference type="GO" id="GO:0008763">
    <property type="term" value="F:UDP-N-acetylmuramate-L-alanine ligase activity"/>
    <property type="evidence" value="ECO:0007669"/>
    <property type="project" value="UniProtKB-UniRule"/>
</dbReference>
<evidence type="ECO:0000256" key="7">
    <source>
        <dbReference type="ARBA" id="ARBA00022741"/>
    </source>
</evidence>
<dbReference type="PANTHER" id="PTHR43445">
    <property type="entry name" value="UDP-N-ACETYLMURAMATE--L-ALANINE LIGASE-RELATED"/>
    <property type="match status" value="1"/>
</dbReference>
<dbReference type="Pfam" id="PF08245">
    <property type="entry name" value="Mur_ligase_M"/>
    <property type="match status" value="1"/>
</dbReference>
<organism evidence="18 19">
    <name type="scientific">Candidatus Kerfeldbacteria bacterium CG08_land_8_20_14_0_20_43_14</name>
    <dbReference type="NCBI Taxonomy" id="2014246"/>
    <lineage>
        <taxon>Bacteria</taxon>
        <taxon>Candidatus Kerfeldiibacteriota</taxon>
    </lineage>
</organism>
<evidence type="ECO:0000256" key="1">
    <source>
        <dbReference type="ARBA" id="ARBA00004496"/>
    </source>
</evidence>
<comment type="subcellular location">
    <subcellularLocation>
        <location evidence="1 14">Cytoplasm</location>
    </subcellularLocation>
</comment>
<keyword evidence="12 14" id="KW-0961">Cell wall biogenesis/degradation</keyword>
<dbReference type="SUPFAM" id="SSF53623">
    <property type="entry name" value="MurD-like peptide ligases, catalytic domain"/>
    <property type="match status" value="1"/>
</dbReference>
<dbReference type="UniPathway" id="UPA00219"/>
<comment type="pathway">
    <text evidence="2 14">Cell wall biogenesis; peptidoglycan biosynthesis.</text>
</comment>
<dbReference type="SUPFAM" id="SSF51984">
    <property type="entry name" value="MurCD N-terminal domain"/>
    <property type="match status" value="1"/>
</dbReference>
<evidence type="ECO:0000256" key="4">
    <source>
        <dbReference type="ARBA" id="ARBA00022490"/>
    </source>
</evidence>
<evidence type="ECO:0000256" key="10">
    <source>
        <dbReference type="ARBA" id="ARBA00022984"/>
    </source>
</evidence>
<dbReference type="HAMAP" id="MF_00046">
    <property type="entry name" value="MurC"/>
    <property type="match status" value="1"/>
</dbReference>
<dbReference type="Proteomes" id="UP000236845">
    <property type="component" value="Unassembled WGS sequence"/>
</dbReference>
<evidence type="ECO:0000259" key="16">
    <source>
        <dbReference type="Pfam" id="PF02875"/>
    </source>
</evidence>
<dbReference type="Pfam" id="PF02875">
    <property type="entry name" value="Mur_ligase_C"/>
    <property type="match status" value="1"/>
</dbReference>
<evidence type="ECO:0000256" key="8">
    <source>
        <dbReference type="ARBA" id="ARBA00022840"/>
    </source>
</evidence>
<comment type="similarity">
    <text evidence="14">Belongs to the MurCDEF family.</text>
</comment>
<evidence type="ECO:0000256" key="3">
    <source>
        <dbReference type="ARBA" id="ARBA00012211"/>
    </source>
</evidence>